<dbReference type="PANTHER" id="PTHR46300:SF7">
    <property type="entry name" value="P450, PUTATIVE (EUROFUNG)-RELATED"/>
    <property type="match status" value="1"/>
</dbReference>
<keyword evidence="7 9" id="KW-0408">Iron</keyword>
<keyword evidence="6 10" id="KW-0560">Oxidoreductase</keyword>
<dbReference type="InterPro" id="IPR017972">
    <property type="entry name" value="Cyt_P450_CS"/>
</dbReference>
<protein>
    <submittedName>
        <fullName evidence="11">Cytochrome P450</fullName>
    </submittedName>
</protein>
<sequence>MAVTLTLILSLPVVLWLIVVNFAKRKRAPGPRGFPIIGNALDIPKDRQWLTWDHWRKEYGLIYSDRPRAIMVGELVGWGQGLGYTPGPPNPRFKEFRRLFSAFIGHRAVESPDIQTVEQEENVKLLAKLLDSPDKFMDHTRDSKAAVLLRLAYGYHPSSESNDSLGLVKIVEDAMAGFSAASEPGWWVDSFPLLRHISGLPFQYAAKKMKQDLDLLYSVPYEYVKTATVMSFISAFLDDKHGQETKEDENTVKIAAASLYSGMSRFTSRQTVSSLNSYFLAMALYPRVQQKAQAQVDAYLSTINGNSGDLRFPSVSDRPHLRYVEALFLEILRWQPSVPLGLPHVAKEDDIYRGCHIKKGTVIWANMWSILHDEQLFPDPQVFKPERYLNEYGELARNSKQATTARSAFGFGRRICPGLYLAETSLLVDIATLLYTMNVSKQEGQDPEPYYGGFISQESNQRRGANPSMSLFLPALVYVFNRCQ</sequence>
<dbReference type="InterPro" id="IPR036396">
    <property type="entry name" value="Cyt_P450_sf"/>
</dbReference>
<dbReference type="Gene3D" id="1.10.630.10">
    <property type="entry name" value="Cytochrome P450"/>
    <property type="match status" value="1"/>
</dbReference>
<evidence type="ECO:0000256" key="5">
    <source>
        <dbReference type="ARBA" id="ARBA00022723"/>
    </source>
</evidence>
<evidence type="ECO:0000256" key="9">
    <source>
        <dbReference type="PIRSR" id="PIRSR602401-1"/>
    </source>
</evidence>
<comment type="pathway">
    <text evidence="2">Secondary metabolite biosynthesis.</text>
</comment>
<dbReference type="GO" id="GO:0016705">
    <property type="term" value="F:oxidoreductase activity, acting on paired donors, with incorporation or reduction of molecular oxygen"/>
    <property type="evidence" value="ECO:0007669"/>
    <property type="project" value="InterPro"/>
</dbReference>
<dbReference type="AlphaFoldDB" id="A0A5C3KNR3"/>
<evidence type="ECO:0000313" key="11">
    <source>
        <dbReference type="EMBL" id="TFK22149.1"/>
    </source>
</evidence>
<evidence type="ECO:0000256" key="7">
    <source>
        <dbReference type="ARBA" id="ARBA00023004"/>
    </source>
</evidence>
<evidence type="ECO:0000256" key="1">
    <source>
        <dbReference type="ARBA" id="ARBA00001971"/>
    </source>
</evidence>
<comment type="similarity">
    <text evidence="3 10">Belongs to the cytochrome P450 family.</text>
</comment>
<keyword evidence="12" id="KW-1185">Reference proteome</keyword>
<accession>A0A5C3KNR3</accession>
<dbReference type="GO" id="GO:0005506">
    <property type="term" value="F:iron ion binding"/>
    <property type="evidence" value="ECO:0007669"/>
    <property type="project" value="InterPro"/>
</dbReference>
<evidence type="ECO:0000313" key="12">
    <source>
        <dbReference type="Proteomes" id="UP000307440"/>
    </source>
</evidence>
<organism evidence="11 12">
    <name type="scientific">Coprinopsis marcescibilis</name>
    <name type="common">Agaric fungus</name>
    <name type="synonym">Psathyrella marcescibilis</name>
    <dbReference type="NCBI Taxonomy" id="230819"/>
    <lineage>
        <taxon>Eukaryota</taxon>
        <taxon>Fungi</taxon>
        <taxon>Dikarya</taxon>
        <taxon>Basidiomycota</taxon>
        <taxon>Agaricomycotina</taxon>
        <taxon>Agaricomycetes</taxon>
        <taxon>Agaricomycetidae</taxon>
        <taxon>Agaricales</taxon>
        <taxon>Agaricineae</taxon>
        <taxon>Psathyrellaceae</taxon>
        <taxon>Coprinopsis</taxon>
    </lineage>
</organism>
<comment type="cofactor">
    <cofactor evidence="1 9">
        <name>heme</name>
        <dbReference type="ChEBI" id="CHEBI:30413"/>
    </cofactor>
</comment>
<feature type="binding site" description="axial binding residue" evidence="9">
    <location>
        <position position="416"/>
    </location>
    <ligand>
        <name>heme</name>
        <dbReference type="ChEBI" id="CHEBI:30413"/>
    </ligand>
    <ligandPart>
        <name>Fe</name>
        <dbReference type="ChEBI" id="CHEBI:18248"/>
    </ligandPart>
</feature>
<dbReference type="Proteomes" id="UP000307440">
    <property type="component" value="Unassembled WGS sequence"/>
</dbReference>
<name>A0A5C3KNR3_COPMA</name>
<dbReference type="InterPro" id="IPR001128">
    <property type="entry name" value="Cyt_P450"/>
</dbReference>
<gene>
    <name evidence="11" type="ORF">FA15DRAFT_681798</name>
</gene>
<keyword evidence="4 9" id="KW-0349">Heme</keyword>
<proteinExistence type="inferred from homology"/>
<evidence type="ECO:0000256" key="2">
    <source>
        <dbReference type="ARBA" id="ARBA00005179"/>
    </source>
</evidence>
<dbReference type="PANTHER" id="PTHR46300">
    <property type="entry name" value="P450, PUTATIVE (EUROFUNG)-RELATED-RELATED"/>
    <property type="match status" value="1"/>
</dbReference>
<dbReference type="GO" id="GO:0020037">
    <property type="term" value="F:heme binding"/>
    <property type="evidence" value="ECO:0007669"/>
    <property type="project" value="InterPro"/>
</dbReference>
<dbReference type="GO" id="GO:0004497">
    <property type="term" value="F:monooxygenase activity"/>
    <property type="evidence" value="ECO:0007669"/>
    <property type="project" value="UniProtKB-KW"/>
</dbReference>
<evidence type="ECO:0000256" key="10">
    <source>
        <dbReference type="RuleBase" id="RU000461"/>
    </source>
</evidence>
<dbReference type="SUPFAM" id="SSF48264">
    <property type="entry name" value="Cytochrome P450"/>
    <property type="match status" value="1"/>
</dbReference>
<dbReference type="PRINTS" id="PR00463">
    <property type="entry name" value="EP450I"/>
</dbReference>
<evidence type="ECO:0000256" key="4">
    <source>
        <dbReference type="ARBA" id="ARBA00022617"/>
    </source>
</evidence>
<dbReference type="STRING" id="230819.A0A5C3KNR3"/>
<dbReference type="EMBL" id="ML210248">
    <property type="protein sequence ID" value="TFK22149.1"/>
    <property type="molecule type" value="Genomic_DNA"/>
</dbReference>
<dbReference type="PROSITE" id="PS00086">
    <property type="entry name" value="CYTOCHROME_P450"/>
    <property type="match status" value="1"/>
</dbReference>
<evidence type="ECO:0000256" key="8">
    <source>
        <dbReference type="ARBA" id="ARBA00023033"/>
    </source>
</evidence>
<dbReference type="OrthoDB" id="2789670at2759"/>
<dbReference type="Pfam" id="PF00067">
    <property type="entry name" value="p450"/>
    <property type="match status" value="1"/>
</dbReference>
<keyword evidence="8 10" id="KW-0503">Monooxygenase</keyword>
<dbReference type="InterPro" id="IPR002401">
    <property type="entry name" value="Cyt_P450_E_grp-I"/>
</dbReference>
<dbReference type="InterPro" id="IPR050364">
    <property type="entry name" value="Cytochrome_P450_fung"/>
</dbReference>
<reference evidence="11 12" key="1">
    <citation type="journal article" date="2019" name="Nat. Ecol. Evol.">
        <title>Megaphylogeny resolves global patterns of mushroom evolution.</title>
        <authorList>
            <person name="Varga T."/>
            <person name="Krizsan K."/>
            <person name="Foldi C."/>
            <person name="Dima B."/>
            <person name="Sanchez-Garcia M."/>
            <person name="Sanchez-Ramirez S."/>
            <person name="Szollosi G.J."/>
            <person name="Szarkandi J.G."/>
            <person name="Papp V."/>
            <person name="Albert L."/>
            <person name="Andreopoulos W."/>
            <person name="Angelini C."/>
            <person name="Antonin V."/>
            <person name="Barry K.W."/>
            <person name="Bougher N.L."/>
            <person name="Buchanan P."/>
            <person name="Buyck B."/>
            <person name="Bense V."/>
            <person name="Catcheside P."/>
            <person name="Chovatia M."/>
            <person name="Cooper J."/>
            <person name="Damon W."/>
            <person name="Desjardin D."/>
            <person name="Finy P."/>
            <person name="Geml J."/>
            <person name="Haridas S."/>
            <person name="Hughes K."/>
            <person name="Justo A."/>
            <person name="Karasinski D."/>
            <person name="Kautmanova I."/>
            <person name="Kiss B."/>
            <person name="Kocsube S."/>
            <person name="Kotiranta H."/>
            <person name="LaButti K.M."/>
            <person name="Lechner B.E."/>
            <person name="Liimatainen K."/>
            <person name="Lipzen A."/>
            <person name="Lukacs Z."/>
            <person name="Mihaltcheva S."/>
            <person name="Morgado L.N."/>
            <person name="Niskanen T."/>
            <person name="Noordeloos M.E."/>
            <person name="Ohm R.A."/>
            <person name="Ortiz-Santana B."/>
            <person name="Ovrebo C."/>
            <person name="Racz N."/>
            <person name="Riley R."/>
            <person name="Savchenko A."/>
            <person name="Shiryaev A."/>
            <person name="Soop K."/>
            <person name="Spirin V."/>
            <person name="Szebenyi C."/>
            <person name="Tomsovsky M."/>
            <person name="Tulloss R.E."/>
            <person name="Uehling J."/>
            <person name="Grigoriev I.V."/>
            <person name="Vagvolgyi C."/>
            <person name="Papp T."/>
            <person name="Martin F.M."/>
            <person name="Miettinen O."/>
            <person name="Hibbett D.S."/>
            <person name="Nagy L.G."/>
        </authorList>
    </citation>
    <scope>NUCLEOTIDE SEQUENCE [LARGE SCALE GENOMIC DNA]</scope>
    <source>
        <strain evidence="11 12">CBS 121175</strain>
    </source>
</reference>
<evidence type="ECO:0000256" key="3">
    <source>
        <dbReference type="ARBA" id="ARBA00010617"/>
    </source>
</evidence>
<evidence type="ECO:0000256" key="6">
    <source>
        <dbReference type="ARBA" id="ARBA00023002"/>
    </source>
</evidence>
<keyword evidence="5 9" id="KW-0479">Metal-binding</keyword>